<dbReference type="KEGG" id="ssyi:EKG83_28145"/>
<dbReference type="Proteomes" id="UP000325787">
    <property type="component" value="Chromosome"/>
</dbReference>
<dbReference type="PANTHER" id="PTHR33498:SF1">
    <property type="entry name" value="TRANSPOSASE FOR INSERTION SEQUENCE ELEMENT IS1557"/>
    <property type="match status" value="1"/>
</dbReference>
<dbReference type="AlphaFoldDB" id="A0A5Q0H4B8"/>
<reference evidence="3" key="1">
    <citation type="journal article" date="2021" name="Curr. Microbiol.">
        <title>Complete genome of nocamycin-producing strain Saccharothrix syringae NRRL B-16468 reveals the biosynthetic potential for secondary metabolites.</title>
        <authorList>
            <person name="Mo X."/>
            <person name="Yang S."/>
        </authorList>
    </citation>
    <scope>NUCLEOTIDE SEQUENCE [LARGE SCALE GENOMIC DNA]</scope>
    <source>
        <strain evidence="3">ATCC 51364 / DSM 43886 / JCM 6844 / KCTC 9398 / NBRC 14523 / NRRL B-16468 / INA 2240</strain>
    </source>
</reference>
<dbReference type="RefSeq" id="WP_033428875.1">
    <property type="nucleotide sequence ID" value="NZ_CP034550.1"/>
</dbReference>
<accession>A0A5Q0H4B8</accession>
<dbReference type="EMBL" id="CP034550">
    <property type="protein sequence ID" value="QFZ20754.1"/>
    <property type="molecule type" value="Genomic_DNA"/>
</dbReference>
<sequence length="214" mass="23971">MADWLVAHAATPEQVPGGWQRPRPSRLDPCKAHLAARWDQGCTNAVVLHREPIDLGYQGSYRIISDYPRPWRRRRIRTAGPAPPGVREVTGWLMSRPDRLAADHRARLVQILARCPELAAAEHLVRGFAGIPTTRTGERLKDWVVDVRAEDLPALHGFATGLEKDRDAVVQGLTTKWSSGPTEGRINKIKALKRQMYGRAGFALLRKRVLLTAQ</sequence>
<keyword evidence="3" id="KW-1185">Reference proteome</keyword>
<name>A0A5Q0H4B8_SACSY</name>
<dbReference type="InterPro" id="IPR047951">
    <property type="entry name" value="Transpos_ISL3"/>
</dbReference>
<dbReference type="OrthoDB" id="3238779at2"/>
<evidence type="ECO:0000313" key="3">
    <source>
        <dbReference type="Proteomes" id="UP000325787"/>
    </source>
</evidence>
<proteinExistence type="predicted"/>
<dbReference type="InterPro" id="IPR002560">
    <property type="entry name" value="Transposase_DDE"/>
</dbReference>
<gene>
    <name evidence="2" type="ORF">EKG83_28145</name>
</gene>
<feature type="domain" description="Transposase IS204/IS1001/IS1096/IS1165 DDE" evidence="1">
    <location>
        <begin position="92"/>
        <end position="208"/>
    </location>
</feature>
<protein>
    <submittedName>
        <fullName evidence="2">Transposase</fullName>
    </submittedName>
</protein>
<evidence type="ECO:0000313" key="2">
    <source>
        <dbReference type="EMBL" id="QFZ20754.1"/>
    </source>
</evidence>
<dbReference type="PANTHER" id="PTHR33498">
    <property type="entry name" value="TRANSPOSASE FOR INSERTION SEQUENCE ELEMENT IS1557"/>
    <property type="match status" value="1"/>
</dbReference>
<evidence type="ECO:0000259" key="1">
    <source>
        <dbReference type="Pfam" id="PF01610"/>
    </source>
</evidence>
<dbReference type="Pfam" id="PF01610">
    <property type="entry name" value="DDE_Tnp_ISL3"/>
    <property type="match status" value="1"/>
</dbReference>
<organism evidence="2 3">
    <name type="scientific">Saccharothrix syringae</name>
    <name type="common">Nocardiopsis syringae</name>
    <dbReference type="NCBI Taxonomy" id="103733"/>
    <lineage>
        <taxon>Bacteria</taxon>
        <taxon>Bacillati</taxon>
        <taxon>Actinomycetota</taxon>
        <taxon>Actinomycetes</taxon>
        <taxon>Pseudonocardiales</taxon>
        <taxon>Pseudonocardiaceae</taxon>
        <taxon>Saccharothrix</taxon>
    </lineage>
</organism>